<dbReference type="EMBL" id="CAMXCT020003446">
    <property type="protein sequence ID" value="CAL1157876.1"/>
    <property type="molecule type" value="Genomic_DNA"/>
</dbReference>
<keyword evidence="5" id="KW-1185">Reference proteome</keyword>
<evidence type="ECO:0000313" key="3">
    <source>
        <dbReference type="EMBL" id="CAI4004501.1"/>
    </source>
</evidence>
<dbReference type="Gene3D" id="2.120.10.80">
    <property type="entry name" value="Kelch-type beta propeller"/>
    <property type="match status" value="1"/>
</dbReference>
<organism evidence="3">
    <name type="scientific">Cladocopium goreaui</name>
    <dbReference type="NCBI Taxonomy" id="2562237"/>
    <lineage>
        <taxon>Eukaryota</taxon>
        <taxon>Sar</taxon>
        <taxon>Alveolata</taxon>
        <taxon>Dinophyceae</taxon>
        <taxon>Suessiales</taxon>
        <taxon>Symbiodiniaceae</taxon>
        <taxon>Cladocopium</taxon>
    </lineage>
</organism>
<dbReference type="Proteomes" id="UP001152797">
    <property type="component" value="Unassembled WGS sequence"/>
</dbReference>
<reference evidence="4 5" key="2">
    <citation type="submission" date="2024-05" db="EMBL/GenBank/DDBJ databases">
        <authorList>
            <person name="Chen Y."/>
            <person name="Shah S."/>
            <person name="Dougan E. K."/>
            <person name="Thang M."/>
            <person name="Chan C."/>
        </authorList>
    </citation>
    <scope>NUCLEOTIDE SEQUENCE [LARGE SCALE GENOMIC DNA]</scope>
</reference>
<protein>
    <submittedName>
        <fullName evidence="4">Rho GTPase-activating protein gacHH (GTPase activating factor for raC protein HH)</fullName>
    </submittedName>
</protein>
<dbReference type="PANTHER" id="PTHR46093">
    <property type="entry name" value="ACYL-COA-BINDING DOMAIN-CONTAINING PROTEIN 5"/>
    <property type="match status" value="1"/>
</dbReference>
<evidence type="ECO:0000256" key="1">
    <source>
        <dbReference type="ARBA" id="ARBA00022441"/>
    </source>
</evidence>
<proteinExistence type="predicted"/>
<comment type="caution">
    <text evidence="3">The sequence shown here is derived from an EMBL/GenBank/DDBJ whole genome shotgun (WGS) entry which is preliminary data.</text>
</comment>
<dbReference type="PANTHER" id="PTHR46093:SF18">
    <property type="entry name" value="FIBRONECTIN TYPE-III DOMAIN-CONTAINING PROTEIN"/>
    <property type="match status" value="1"/>
</dbReference>
<evidence type="ECO:0000313" key="5">
    <source>
        <dbReference type="Proteomes" id="UP001152797"/>
    </source>
</evidence>
<gene>
    <name evidence="3" type="ORF">C1SCF055_LOCUS30283</name>
</gene>
<dbReference type="InterPro" id="IPR015915">
    <property type="entry name" value="Kelch-typ_b-propeller"/>
</dbReference>
<dbReference type="OrthoDB" id="432528at2759"/>
<reference evidence="3" key="1">
    <citation type="submission" date="2022-10" db="EMBL/GenBank/DDBJ databases">
        <authorList>
            <person name="Chen Y."/>
            <person name="Dougan E. K."/>
            <person name="Chan C."/>
            <person name="Rhodes N."/>
            <person name="Thang M."/>
        </authorList>
    </citation>
    <scope>NUCLEOTIDE SEQUENCE</scope>
</reference>
<evidence type="ECO:0000256" key="2">
    <source>
        <dbReference type="ARBA" id="ARBA00022737"/>
    </source>
</evidence>
<keyword evidence="2" id="KW-0677">Repeat</keyword>
<dbReference type="EMBL" id="CAMXCT010003446">
    <property type="protein sequence ID" value="CAI4004501.1"/>
    <property type="molecule type" value="Genomic_DNA"/>
</dbReference>
<evidence type="ECO:0000313" key="4">
    <source>
        <dbReference type="EMBL" id="CAL4791813.1"/>
    </source>
</evidence>
<accession>A0A9P1D9K9</accession>
<dbReference type="EMBL" id="CAMXCT030003446">
    <property type="protein sequence ID" value="CAL4791813.1"/>
    <property type="molecule type" value="Genomic_DNA"/>
</dbReference>
<sequence>MSYNNTPSARSGHSTPADWVSAVLDANFSMWIFGGSLGTDPPYVSPSWVTNELYYLDTQAQQWIAVETSFSPSGRSGHSAVLDLEDRIWIFGGRGGPESSYSVFDDLYHFDIQAVTPWHGAETWTLVSISGNAPSARFSHSAVLEDPLDLAPRMWVFGGSDSFSSLVMGWEMIRMKTTSLSNFGLHLLEKDRFFLR</sequence>
<dbReference type="AlphaFoldDB" id="A0A9P1D9K9"/>
<keyword evidence="1" id="KW-0880">Kelch repeat</keyword>
<name>A0A9P1D9K9_9DINO</name>
<dbReference type="Pfam" id="PF24681">
    <property type="entry name" value="Kelch_KLHDC2_KLHL20_DRC7"/>
    <property type="match status" value="1"/>
</dbReference>
<dbReference type="SUPFAM" id="SSF117281">
    <property type="entry name" value="Kelch motif"/>
    <property type="match status" value="1"/>
</dbReference>